<dbReference type="RefSeq" id="WP_086990889.1">
    <property type="nucleotide sequence ID" value="NZ_FUHU01000013.1"/>
</dbReference>
<dbReference type="InterPro" id="IPR050256">
    <property type="entry name" value="Glycosyltransferase_2"/>
</dbReference>
<dbReference type="Pfam" id="PF00535">
    <property type="entry name" value="Glycos_transf_2"/>
    <property type="match status" value="1"/>
</dbReference>
<dbReference type="GO" id="GO:0016740">
    <property type="term" value="F:transferase activity"/>
    <property type="evidence" value="ECO:0007669"/>
    <property type="project" value="UniProtKB-KW"/>
</dbReference>
<dbReference type="PANTHER" id="PTHR48090:SF7">
    <property type="entry name" value="RFBJ PROTEIN"/>
    <property type="match status" value="1"/>
</dbReference>
<name>A0A1R4F342_9MICO</name>
<dbReference type="EMBL" id="FUHU01000013">
    <property type="protein sequence ID" value="SJM50358.1"/>
    <property type="molecule type" value="Genomic_DNA"/>
</dbReference>
<dbReference type="Gene3D" id="3.90.550.10">
    <property type="entry name" value="Spore Coat Polysaccharide Biosynthesis Protein SpsA, Chain A"/>
    <property type="match status" value="1"/>
</dbReference>
<dbReference type="PANTHER" id="PTHR48090">
    <property type="entry name" value="UNDECAPRENYL-PHOSPHATE 4-DEOXY-4-FORMAMIDO-L-ARABINOSE TRANSFERASE-RELATED"/>
    <property type="match status" value="1"/>
</dbReference>
<dbReference type="CDD" id="cd04179">
    <property type="entry name" value="DPM_DPG-synthase_like"/>
    <property type="match status" value="1"/>
</dbReference>
<dbReference type="AlphaFoldDB" id="A0A1R4F342"/>
<evidence type="ECO:0000256" key="1">
    <source>
        <dbReference type="ARBA" id="ARBA00006739"/>
    </source>
</evidence>
<dbReference type="Proteomes" id="UP000195787">
    <property type="component" value="Unassembled WGS sequence"/>
</dbReference>
<comment type="similarity">
    <text evidence="1">Belongs to the glycosyltransferase 2 family.</text>
</comment>
<dbReference type="SUPFAM" id="SSF53448">
    <property type="entry name" value="Nucleotide-diphospho-sugar transferases"/>
    <property type="match status" value="1"/>
</dbReference>
<keyword evidence="4" id="KW-1185">Reference proteome</keyword>
<evidence type="ECO:0000259" key="2">
    <source>
        <dbReference type="Pfam" id="PF00535"/>
    </source>
</evidence>
<dbReference type="GeneID" id="303172033"/>
<evidence type="ECO:0000313" key="4">
    <source>
        <dbReference type="Proteomes" id="UP000195787"/>
    </source>
</evidence>
<sequence length="261" mass="28285">MTPEAAVSVIVPSLDEAQNLEEVLPEIPSQYELIIVEGARFHRTTELVRSLRPDARVIEQTRYGKGNAVACGFAAATGDIIVMFDADGSADPAEITRFVQAISDGAMFAKGTPSRGGGSDDITHLRNAGNVGLTLLTNLMFGVRYTDLCYGYNALNRDLLPLLDLPDTEPVGGAPQWGDGFEIETLINVRAALAGVPITEVPSHERSRIHGVSNLNAWRDGKRVLATLIRERRTAKERLIAVDPMHQADTPLSVRGQFPLS</sequence>
<reference evidence="3 4" key="1">
    <citation type="submission" date="2017-02" db="EMBL/GenBank/DDBJ databases">
        <authorList>
            <person name="Peterson S.W."/>
        </authorList>
    </citation>
    <scope>NUCLEOTIDE SEQUENCE [LARGE SCALE GENOMIC DNA]</scope>
    <source>
        <strain evidence="3 4">LMG 22410</strain>
    </source>
</reference>
<accession>A0A1R4F342</accession>
<proteinExistence type="inferred from homology"/>
<dbReference type="InterPro" id="IPR001173">
    <property type="entry name" value="Glyco_trans_2-like"/>
</dbReference>
<organism evidence="3 4">
    <name type="scientific">Agrococcus casei LMG 22410</name>
    <dbReference type="NCBI Taxonomy" id="1255656"/>
    <lineage>
        <taxon>Bacteria</taxon>
        <taxon>Bacillati</taxon>
        <taxon>Actinomycetota</taxon>
        <taxon>Actinomycetes</taxon>
        <taxon>Micrococcales</taxon>
        <taxon>Microbacteriaceae</taxon>
        <taxon>Agrococcus</taxon>
    </lineage>
</organism>
<keyword evidence="3" id="KW-0808">Transferase</keyword>
<feature type="domain" description="Glycosyltransferase 2-like" evidence="2">
    <location>
        <begin position="8"/>
        <end position="159"/>
    </location>
</feature>
<dbReference type="OrthoDB" id="3177103at2"/>
<dbReference type="InterPro" id="IPR029044">
    <property type="entry name" value="Nucleotide-diphossugar_trans"/>
</dbReference>
<protein>
    <submittedName>
        <fullName evidence="3">Glycosyltransferase</fullName>
    </submittedName>
</protein>
<evidence type="ECO:0000313" key="3">
    <source>
        <dbReference type="EMBL" id="SJM50358.1"/>
    </source>
</evidence>
<gene>
    <name evidence="3" type="ORF">CZ674_02325</name>
</gene>